<dbReference type="Proteomes" id="UP000011518">
    <property type="component" value="Unassembled WGS sequence"/>
</dbReference>
<evidence type="ECO:0000313" key="2">
    <source>
        <dbReference type="Proteomes" id="UP000011518"/>
    </source>
</evidence>
<evidence type="ECO:0000313" key="1">
    <source>
        <dbReference type="EMBL" id="ELW66719.1"/>
    </source>
</evidence>
<reference evidence="2" key="2">
    <citation type="journal article" date="2013" name="Nat. Commun.">
        <title>Genome of the Chinese tree shrew.</title>
        <authorList>
            <person name="Fan Y."/>
            <person name="Huang Z.Y."/>
            <person name="Cao C.C."/>
            <person name="Chen C.S."/>
            <person name="Chen Y.X."/>
            <person name="Fan D.D."/>
            <person name="He J."/>
            <person name="Hou H.L."/>
            <person name="Hu L."/>
            <person name="Hu X.T."/>
            <person name="Jiang X.T."/>
            <person name="Lai R."/>
            <person name="Lang Y.S."/>
            <person name="Liang B."/>
            <person name="Liao S.G."/>
            <person name="Mu D."/>
            <person name="Ma Y.Y."/>
            <person name="Niu Y.Y."/>
            <person name="Sun X.Q."/>
            <person name="Xia J.Q."/>
            <person name="Xiao J."/>
            <person name="Xiong Z.Q."/>
            <person name="Xu L."/>
            <person name="Yang L."/>
            <person name="Zhang Y."/>
            <person name="Zhao W."/>
            <person name="Zhao X.D."/>
            <person name="Zheng Y.T."/>
            <person name="Zhou J.M."/>
            <person name="Zhu Y.B."/>
            <person name="Zhang G.J."/>
            <person name="Wang J."/>
            <person name="Yao Y.G."/>
        </authorList>
    </citation>
    <scope>NUCLEOTIDE SEQUENCE [LARGE SCALE GENOMIC DNA]</scope>
</reference>
<sequence>MGFSTFLAPCLEAMGATGDVLARASGTAACVCFMPQLHNHSMGRADLATKKDFTLTGKNLGEEGVKSKFYSLRPQRLPTVPMTPSGHWVSAASPPPRRFSLLGKQTAINYANQTAKASAQSFGG</sequence>
<accession>L9KW54</accession>
<gene>
    <name evidence="1" type="ORF">TREES_T100006505</name>
</gene>
<name>L9KW54_TUPCH</name>
<dbReference type="AlphaFoldDB" id="L9KW54"/>
<reference evidence="2" key="1">
    <citation type="submission" date="2012-07" db="EMBL/GenBank/DDBJ databases">
        <title>Genome of the Chinese tree shrew, a rising model animal genetically related to primates.</title>
        <authorList>
            <person name="Zhang G."/>
            <person name="Fan Y."/>
            <person name="Yao Y."/>
            <person name="Huang Z."/>
        </authorList>
    </citation>
    <scope>NUCLEOTIDE SEQUENCE [LARGE SCALE GENOMIC DNA]</scope>
</reference>
<dbReference type="EMBL" id="KB320639">
    <property type="protein sequence ID" value="ELW66719.1"/>
    <property type="molecule type" value="Genomic_DNA"/>
</dbReference>
<proteinExistence type="predicted"/>
<protein>
    <submittedName>
        <fullName evidence="1">Uncharacterized protein</fullName>
    </submittedName>
</protein>
<keyword evidence="2" id="KW-1185">Reference proteome</keyword>
<dbReference type="InParanoid" id="L9KW54"/>
<organism evidence="1 2">
    <name type="scientific">Tupaia chinensis</name>
    <name type="common">Chinese tree shrew</name>
    <name type="synonym">Tupaia belangeri chinensis</name>
    <dbReference type="NCBI Taxonomy" id="246437"/>
    <lineage>
        <taxon>Eukaryota</taxon>
        <taxon>Metazoa</taxon>
        <taxon>Chordata</taxon>
        <taxon>Craniata</taxon>
        <taxon>Vertebrata</taxon>
        <taxon>Euteleostomi</taxon>
        <taxon>Mammalia</taxon>
        <taxon>Eutheria</taxon>
        <taxon>Euarchontoglires</taxon>
        <taxon>Scandentia</taxon>
        <taxon>Tupaiidae</taxon>
        <taxon>Tupaia</taxon>
    </lineage>
</organism>